<evidence type="ECO:0000313" key="2">
    <source>
        <dbReference type="Proteomes" id="UP000027015"/>
    </source>
</evidence>
<evidence type="ECO:0000313" key="1">
    <source>
        <dbReference type="EMBL" id="KEC54854.1"/>
    </source>
</evidence>
<dbReference type="STRING" id="1134510.O9A_01045"/>
<sequence length="96" mass="11099">MAETTFTFRVDDALKSEFSQAAKACDRSAAQLLRDYMRDIVKEQKEKIAHELWFQEQVQLGLNSANAGDVIPFEEIETEAQAWRFEIQRKLKTSDS</sequence>
<keyword evidence="2" id="KW-1185">Reference proteome</keyword>
<dbReference type="eggNOG" id="COG3905">
    <property type="taxonomic scope" value="Bacteria"/>
</dbReference>
<organism evidence="1 2">
    <name type="scientific">Bartonella koehlerae C-29</name>
    <dbReference type="NCBI Taxonomy" id="1134510"/>
    <lineage>
        <taxon>Bacteria</taxon>
        <taxon>Pseudomonadati</taxon>
        <taxon>Pseudomonadota</taxon>
        <taxon>Alphaproteobacteria</taxon>
        <taxon>Hyphomicrobiales</taxon>
        <taxon>Bartonellaceae</taxon>
        <taxon>Bartonella</taxon>
    </lineage>
</organism>
<gene>
    <name evidence="1" type="ORF">O9A_01045</name>
</gene>
<accession>A0A067W521</accession>
<dbReference type="Proteomes" id="UP000027015">
    <property type="component" value="Unassembled WGS sequence"/>
</dbReference>
<reference evidence="1 2" key="1">
    <citation type="submission" date="2012-04" db="EMBL/GenBank/DDBJ databases">
        <title>The Genome Sequence of Bartonella koehlerae C-29.</title>
        <authorList>
            <consortium name="The Broad Institute Genome Sequencing Platform"/>
            <consortium name="The Broad Institute Genome Sequencing Center for Infectious Disease"/>
            <person name="Feldgarden M."/>
            <person name="Kirby J."/>
            <person name="Kosoy M."/>
            <person name="Birtles R."/>
            <person name="Probert W.S."/>
            <person name="Chiaraviglio L."/>
            <person name="Walker B."/>
            <person name="Young S.K."/>
            <person name="Zeng Q."/>
            <person name="Gargeya S."/>
            <person name="Fitzgerald M."/>
            <person name="Haas B."/>
            <person name="Abouelleil A."/>
            <person name="Alvarado L."/>
            <person name="Arachchi H.M."/>
            <person name="Berlin A.M."/>
            <person name="Chapman S.B."/>
            <person name="Goldberg J."/>
            <person name="Griggs A."/>
            <person name="Gujja S."/>
            <person name="Hansen M."/>
            <person name="Howarth C."/>
            <person name="Imamovic A."/>
            <person name="Larimer J."/>
            <person name="McCowen C."/>
            <person name="Montmayeur A."/>
            <person name="Murphy C."/>
            <person name="Neiman D."/>
            <person name="Pearson M."/>
            <person name="Priest M."/>
            <person name="Roberts A."/>
            <person name="Saif S."/>
            <person name="Shea T."/>
            <person name="Sisk P."/>
            <person name="Sykes S."/>
            <person name="Wortman J."/>
            <person name="Nusbaum C."/>
            <person name="Birren B."/>
        </authorList>
    </citation>
    <scope>NUCLEOTIDE SEQUENCE [LARGE SCALE GENOMIC DNA]</scope>
    <source>
        <strain evidence="1 2">C-29</strain>
    </source>
</reference>
<dbReference type="OrthoDB" id="3174560at2"/>
<dbReference type="HOGENOM" id="CLU_166926_1_0_5"/>
<proteinExistence type="predicted"/>
<dbReference type="AlphaFoldDB" id="A0A067W521"/>
<dbReference type="GeneID" id="92985400"/>
<evidence type="ECO:0008006" key="3">
    <source>
        <dbReference type="Google" id="ProtNLM"/>
    </source>
</evidence>
<name>A0A067W521_9HYPH</name>
<dbReference type="RefSeq" id="WP_011180616.1">
    <property type="nucleotide sequence ID" value="NZ_CADEAH010000006.1"/>
</dbReference>
<comment type="caution">
    <text evidence="1">The sequence shown here is derived from an EMBL/GenBank/DDBJ whole genome shotgun (WGS) entry which is preliminary data.</text>
</comment>
<protein>
    <recommendedName>
        <fullName evidence="3">Ribbon-helix-helix protein CopG domain-containing protein</fullName>
    </recommendedName>
</protein>
<dbReference type="EMBL" id="AHPL01000009">
    <property type="protein sequence ID" value="KEC54854.1"/>
    <property type="molecule type" value="Genomic_DNA"/>
</dbReference>
<dbReference type="PATRIC" id="fig|1134510.3.peg.1181"/>
<dbReference type="SMR" id="A0A067W521"/>